<feature type="compositionally biased region" description="Polar residues" evidence="1">
    <location>
        <begin position="134"/>
        <end position="144"/>
    </location>
</feature>
<feature type="compositionally biased region" description="Polar residues" evidence="1">
    <location>
        <begin position="1049"/>
        <end position="1063"/>
    </location>
</feature>
<sequence length="1071" mass="115430">MLRDRFFMHPTQAASPMSPSHSYTVVAHGDDEDSDICPVCDGECTCHKTTSVAAASTPVQQPIVRNTTGPISMMELSMRYAATVSPQSRNSPFSGQSYPPSTPTPPTVTPAPPKPSLKIKLTVPVSMLSKHRLQSQSTSNSNPTHIKRLSKSTGETTSDCANDGYESSDVPVPPPKKRGRPPKAVVTARRAVAAAQFTRSPPYKPLNPKSAAPGKLQKRSASSKVRKNLKARPAIVKKVTAKQRRENEGQDSDSDSDSSSSPSDIDMAESSLFPTFMSASAISLSGSDSSSLSDFNDSDSSIEAEEESFILADMHAAHNKARTKRELLGGDDALQKRRAGRNSDWVIRPREKSVGGSDMEMDVDSEATEEEEEDDEDGDEEDAADGDETVEETTPEVIGMGMSMEEDEETDDHHYVGLATGWSDDDDESSFDADLFFANLSDSDSDSSSSSQAPSVSMGEEGDQSDISDSTQGPRRAGLESLPFELEESWDGQVVFTNGSLGKGLVDMEFEERASQFIVESSVSPERHIRRARRGTNDEEPSQSEMSDGGYEEEDAEAEAEGDTTDEELVGEDDLPNERAMRLFSFPTSISAINPLSTVSPAVNSVKRQRAMEKRRKRWGGESPRAADILEGRVVFWGSDEEEGSFSEEERKAEEAGERNQSRMRAVDDCCDGTQNAAGSRRGAVRSDAEDAAKRFKTPTKKTPVGPRRGVFLPSTDTKQAIIGEGRNGADVPSPHPRFKGRGRPRTGPGGGGRFSSVEHLLRRHLLQSITASNLSNSLTSIASSADDALSAGRQSDDRSPFQLLVSSTAAVAGNGSESSDLAAVVEAGVLAEPIELDDVLDASFLDDTDVPVRDSSVPPPSEDDASTSTAADAAAAKNLHRWDLISVGAFRHSTENGSWDGRHTPSSSADFGTAMKSSPLSSLLWQTGGNGPPRPSSAPNSTKIKSSKHAKKRRIMMGGSGMSSPLILPLSGDRSPNTSTPHTPTSAATALTKVSPSNHGFNDDKQKTRKETRKERKLKRKGYGPVHQQHSHHQPHQFHSHHHHPNSKSRGTNSTQRTNFFASSVPPLSL</sequence>
<feature type="region of interest" description="Disordered" evidence="1">
    <location>
        <begin position="850"/>
        <end position="873"/>
    </location>
</feature>
<feature type="compositionally biased region" description="Acidic residues" evidence="1">
    <location>
        <begin position="359"/>
        <end position="394"/>
    </location>
</feature>
<feature type="compositionally biased region" description="Low complexity" evidence="1">
    <location>
        <begin position="283"/>
        <end position="295"/>
    </location>
</feature>
<feature type="region of interest" description="Disordered" evidence="1">
    <location>
        <begin position="83"/>
        <end position="117"/>
    </location>
</feature>
<keyword evidence="3" id="KW-1185">Reference proteome</keyword>
<feature type="region of interest" description="Disordered" evidence="1">
    <location>
        <begin position="725"/>
        <end position="755"/>
    </location>
</feature>
<feature type="compositionally biased region" description="Low complexity" evidence="1">
    <location>
        <begin position="182"/>
        <end position="195"/>
    </location>
</feature>
<proteinExistence type="predicted"/>
<gene>
    <name evidence="2" type="ORF">NLJ89_g1559</name>
</gene>
<name>A0A9W8TD87_9AGAR</name>
<feature type="compositionally biased region" description="Basic residues" evidence="1">
    <location>
        <begin position="1030"/>
        <end position="1048"/>
    </location>
</feature>
<accession>A0A9W8TD87</accession>
<reference evidence="2" key="1">
    <citation type="submission" date="2022-07" db="EMBL/GenBank/DDBJ databases">
        <title>Genome Sequence of Agrocybe chaxingu.</title>
        <authorList>
            <person name="Buettner E."/>
        </authorList>
    </citation>
    <scope>NUCLEOTIDE SEQUENCE</scope>
    <source>
        <strain evidence="2">MP-N11</strain>
    </source>
</reference>
<dbReference type="OrthoDB" id="3259498at2759"/>
<feature type="compositionally biased region" description="Basic and acidic residues" evidence="1">
    <location>
        <begin position="685"/>
        <end position="694"/>
    </location>
</feature>
<evidence type="ECO:0000313" key="2">
    <source>
        <dbReference type="EMBL" id="KAJ3515758.1"/>
    </source>
</evidence>
<feature type="compositionally biased region" description="Pro residues" evidence="1">
    <location>
        <begin position="100"/>
        <end position="115"/>
    </location>
</feature>
<feature type="compositionally biased region" description="Low complexity" evidence="1">
    <location>
        <begin position="257"/>
        <end position="271"/>
    </location>
</feature>
<feature type="compositionally biased region" description="Basic residues" evidence="1">
    <location>
        <begin position="607"/>
        <end position="618"/>
    </location>
</feature>
<dbReference type="AlphaFoldDB" id="A0A9W8TD87"/>
<feature type="region of interest" description="Disordered" evidence="1">
    <location>
        <begin position="641"/>
        <end position="713"/>
    </location>
</feature>
<feature type="compositionally biased region" description="Low complexity" evidence="1">
    <location>
        <begin position="976"/>
        <end position="993"/>
    </location>
</feature>
<feature type="region of interest" description="Disordered" evidence="1">
    <location>
        <begin position="604"/>
        <end position="624"/>
    </location>
</feature>
<comment type="caution">
    <text evidence="2">The sequence shown here is derived from an EMBL/GenBank/DDBJ whole genome shotgun (WGS) entry which is preliminary data.</text>
</comment>
<organism evidence="2 3">
    <name type="scientific">Agrocybe chaxingu</name>
    <dbReference type="NCBI Taxonomy" id="84603"/>
    <lineage>
        <taxon>Eukaryota</taxon>
        <taxon>Fungi</taxon>
        <taxon>Dikarya</taxon>
        <taxon>Basidiomycota</taxon>
        <taxon>Agaricomycotina</taxon>
        <taxon>Agaricomycetes</taxon>
        <taxon>Agaricomycetidae</taxon>
        <taxon>Agaricales</taxon>
        <taxon>Agaricineae</taxon>
        <taxon>Strophariaceae</taxon>
        <taxon>Agrocybe</taxon>
    </lineage>
</organism>
<feature type="compositionally biased region" description="Polar residues" evidence="1">
    <location>
        <begin position="84"/>
        <end position="98"/>
    </location>
</feature>
<dbReference type="EMBL" id="JANKHO010000082">
    <property type="protein sequence ID" value="KAJ3515758.1"/>
    <property type="molecule type" value="Genomic_DNA"/>
</dbReference>
<protein>
    <submittedName>
        <fullName evidence="2">Uncharacterized protein</fullName>
    </submittedName>
</protein>
<evidence type="ECO:0000256" key="1">
    <source>
        <dbReference type="SAM" id="MobiDB-lite"/>
    </source>
</evidence>
<feature type="region of interest" description="Disordered" evidence="1">
    <location>
        <begin position="1"/>
        <end position="22"/>
    </location>
</feature>
<feature type="compositionally biased region" description="Basic residues" evidence="1">
    <location>
        <begin position="1008"/>
        <end position="1023"/>
    </location>
</feature>
<feature type="compositionally biased region" description="Acidic residues" evidence="1">
    <location>
        <begin position="550"/>
        <end position="575"/>
    </location>
</feature>
<feature type="region of interest" description="Disordered" evidence="1">
    <location>
        <begin position="894"/>
        <end position="1071"/>
    </location>
</feature>
<feature type="compositionally biased region" description="Polar residues" evidence="1">
    <location>
        <begin position="151"/>
        <end position="160"/>
    </location>
</feature>
<feature type="compositionally biased region" description="Polar residues" evidence="1">
    <location>
        <begin position="12"/>
        <end position="22"/>
    </location>
</feature>
<dbReference type="Proteomes" id="UP001148786">
    <property type="component" value="Unassembled WGS sequence"/>
</dbReference>
<feature type="region of interest" description="Disordered" evidence="1">
    <location>
        <begin position="283"/>
        <end position="303"/>
    </location>
</feature>
<feature type="region of interest" description="Disordered" evidence="1">
    <location>
        <begin position="519"/>
        <end position="578"/>
    </location>
</feature>
<evidence type="ECO:0000313" key="3">
    <source>
        <dbReference type="Proteomes" id="UP001148786"/>
    </source>
</evidence>
<feature type="region of interest" description="Disordered" evidence="1">
    <location>
        <begin position="320"/>
        <end position="491"/>
    </location>
</feature>
<feature type="compositionally biased region" description="Basic and acidic residues" evidence="1">
    <location>
        <begin position="648"/>
        <end position="668"/>
    </location>
</feature>
<feature type="compositionally biased region" description="Polar residues" evidence="1">
    <location>
        <begin position="905"/>
        <end position="928"/>
    </location>
</feature>
<feature type="compositionally biased region" description="Basic residues" evidence="1">
    <location>
        <begin position="946"/>
        <end position="956"/>
    </location>
</feature>
<feature type="region of interest" description="Disordered" evidence="1">
    <location>
        <begin position="130"/>
        <end position="271"/>
    </location>
</feature>